<dbReference type="GO" id="GO:0050660">
    <property type="term" value="F:flavin adenine dinucleotide binding"/>
    <property type="evidence" value="ECO:0007669"/>
    <property type="project" value="InterPro"/>
</dbReference>
<accession>A0A7V2SVB9</accession>
<dbReference type="PANTHER" id="PTHR43153:SF1">
    <property type="entry name" value="ELECTRON TRANSFER FLAVOPROTEIN SUBUNIT ALPHA, MITOCHONDRIAL"/>
    <property type="match status" value="1"/>
</dbReference>
<organism evidence="2">
    <name type="scientific">Dissulfuribacter thermophilus</name>
    <dbReference type="NCBI Taxonomy" id="1156395"/>
    <lineage>
        <taxon>Bacteria</taxon>
        <taxon>Pseudomonadati</taxon>
        <taxon>Thermodesulfobacteriota</taxon>
        <taxon>Dissulfuribacteria</taxon>
        <taxon>Dissulfuribacterales</taxon>
        <taxon>Dissulfuribacteraceae</taxon>
        <taxon>Dissulfuribacter</taxon>
    </lineage>
</organism>
<dbReference type="EMBL" id="DRND01000065">
    <property type="protein sequence ID" value="HFC46388.1"/>
    <property type="molecule type" value="Genomic_DNA"/>
</dbReference>
<dbReference type="InterPro" id="IPR001308">
    <property type="entry name" value="ETF_a/FixB"/>
</dbReference>
<dbReference type="Proteomes" id="UP000885797">
    <property type="component" value="Unassembled WGS sequence"/>
</dbReference>
<dbReference type="InterPro" id="IPR014731">
    <property type="entry name" value="ETF_asu_C"/>
</dbReference>
<dbReference type="GO" id="GO:0033539">
    <property type="term" value="P:fatty acid beta-oxidation using acyl-CoA dehydrogenase"/>
    <property type="evidence" value="ECO:0007669"/>
    <property type="project" value="TreeGrafter"/>
</dbReference>
<dbReference type="Gene3D" id="3.40.50.1220">
    <property type="entry name" value="TPP-binding domain"/>
    <property type="match status" value="1"/>
</dbReference>
<proteinExistence type="predicted"/>
<evidence type="ECO:0000259" key="1">
    <source>
        <dbReference type="Pfam" id="PF00766"/>
    </source>
</evidence>
<dbReference type="PANTHER" id="PTHR43153">
    <property type="entry name" value="ELECTRON TRANSFER FLAVOPROTEIN ALPHA"/>
    <property type="match status" value="1"/>
</dbReference>
<dbReference type="GO" id="GO:0009055">
    <property type="term" value="F:electron transfer activity"/>
    <property type="evidence" value="ECO:0007669"/>
    <property type="project" value="InterPro"/>
</dbReference>
<gene>
    <name evidence="2" type="ORF">ENJ63_00725</name>
</gene>
<dbReference type="InterPro" id="IPR029035">
    <property type="entry name" value="DHS-like_NAD/FAD-binding_dom"/>
</dbReference>
<feature type="domain" description="Electron transfer flavoprotein alpha subunit C-terminal" evidence="1">
    <location>
        <begin position="4"/>
        <end position="63"/>
    </location>
</feature>
<protein>
    <submittedName>
        <fullName evidence="2">Electron transfer flavoprotein subunit alpha/FixB family protein</fullName>
    </submittedName>
</protein>
<feature type="non-terminal residue" evidence="2">
    <location>
        <position position="1"/>
    </location>
</feature>
<sequence>GLIEKLKVIAQALGGVLGATRPVTDMGLLPRHAQIGQTGQVVSPTLYLGFGVSGAAPHTIGIQGSKVIVAVNKDPEAPIFKLANYGIVGDAKEIIDLLVDRLRDRTGGGEKDV</sequence>
<comment type="caution">
    <text evidence="2">The sequence shown here is derived from an EMBL/GenBank/DDBJ whole genome shotgun (WGS) entry which is preliminary data.</text>
</comment>
<evidence type="ECO:0000313" key="2">
    <source>
        <dbReference type="EMBL" id="HFC46388.1"/>
    </source>
</evidence>
<reference evidence="2" key="1">
    <citation type="journal article" date="2020" name="mSystems">
        <title>Genome- and Community-Level Interaction Insights into Carbon Utilization and Element Cycling Functions of Hydrothermarchaeota in Hydrothermal Sediment.</title>
        <authorList>
            <person name="Zhou Z."/>
            <person name="Liu Y."/>
            <person name="Xu W."/>
            <person name="Pan J."/>
            <person name="Luo Z.H."/>
            <person name="Li M."/>
        </authorList>
    </citation>
    <scope>NUCLEOTIDE SEQUENCE [LARGE SCALE GENOMIC DNA]</scope>
    <source>
        <strain evidence="2">HyVt-503</strain>
    </source>
</reference>
<dbReference type="SUPFAM" id="SSF52467">
    <property type="entry name" value="DHS-like NAD/FAD-binding domain"/>
    <property type="match status" value="1"/>
</dbReference>
<name>A0A7V2SVB9_9BACT</name>
<dbReference type="Pfam" id="PF00766">
    <property type="entry name" value="ETF_alpha"/>
    <property type="match status" value="1"/>
</dbReference>
<dbReference type="AlphaFoldDB" id="A0A7V2SVB9"/>